<evidence type="ECO:0000256" key="2">
    <source>
        <dbReference type="ARBA" id="ARBA00022448"/>
    </source>
</evidence>
<dbReference type="InterPro" id="IPR005821">
    <property type="entry name" value="Ion_trans_dom"/>
</dbReference>
<dbReference type="InterPro" id="IPR002110">
    <property type="entry name" value="Ankyrin_rpt"/>
</dbReference>
<dbReference type="InterPro" id="IPR036770">
    <property type="entry name" value="Ankyrin_rpt-contain_sf"/>
</dbReference>
<dbReference type="PANTHER" id="PTHR47143">
    <property type="entry name" value="TRANSIENT RECEPTOR POTENTIAL CATION CHANNEL PROTEIN PAINLESS"/>
    <property type="match status" value="1"/>
</dbReference>
<evidence type="ECO:0000256" key="3">
    <source>
        <dbReference type="ARBA" id="ARBA00022606"/>
    </source>
</evidence>
<dbReference type="AlphaFoldDB" id="A0A1A9WP89"/>
<evidence type="ECO:0000256" key="4">
    <source>
        <dbReference type="ARBA" id="ARBA00022692"/>
    </source>
</evidence>
<feature type="transmembrane region" description="Helical" evidence="13">
    <location>
        <begin position="705"/>
        <end position="726"/>
    </location>
</feature>
<evidence type="ECO:0000313" key="16">
    <source>
        <dbReference type="Proteomes" id="UP000091820"/>
    </source>
</evidence>
<keyword evidence="16" id="KW-1185">Reference proteome</keyword>
<feature type="transmembrane region" description="Helical" evidence="13">
    <location>
        <begin position="636"/>
        <end position="654"/>
    </location>
</feature>
<evidence type="ECO:0000313" key="15">
    <source>
        <dbReference type="EnsemblMetazoa" id="GBRI026877-PA"/>
    </source>
</evidence>
<evidence type="ECO:0000259" key="14">
    <source>
        <dbReference type="Pfam" id="PF00520"/>
    </source>
</evidence>
<evidence type="ECO:0000256" key="7">
    <source>
        <dbReference type="ARBA" id="ARBA00023043"/>
    </source>
</evidence>
<evidence type="ECO:0000256" key="8">
    <source>
        <dbReference type="ARBA" id="ARBA00023065"/>
    </source>
</evidence>
<feature type="transmembrane region" description="Helical" evidence="13">
    <location>
        <begin position="592"/>
        <end position="616"/>
    </location>
</feature>
<comment type="subcellular location">
    <subcellularLocation>
        <location evidence="1">Membrane</location>
        <topology evidence="1">Multi-pass membrane protein</topology>
    </subcellularLocation>
</comment>
<keyword evidence="10" id="KW-0407">Ion channel</keyword>
<dbReference type="Proteomes" id="UP000091820">
    <property type="component" value="Unassembled WGS sequence"/>
</dbReference>
<dbReference type="SMART" id="SM00248">
    <property type="entry name" value="ANK"/>
    <property type="match status" value="5"/>
</dbReference>
<keyword evidence="4 13" id="KW-0812">Transmembrane</keyword>
<dbReference type="Gene3D" id="1.25.40.20">
    <property type="entry name" value="Ankyrin repeat-containing domain"/>
    <property type="match status" value="2"/>
</dbReference>
<keyword evidence="3" id="KW-0716">Sensory transduction</keyword>
<dbReference type="InterPro" id="IPR052076">
    <property type="entry name" value="TRP_cation_channel"/>
</dbReference>
<keyword evidence="5" id="KW-0677">Repeat</keyword>
<reference evidence="16" key="1">
    <citation type="submission" date="2014-03" db="EMBL/GenBank/DDBJ databases">
        <authorList>
            <person name="Aksoy S."/>
            <person name="Warren W."/>
            <person name="Wilson R.K."/>
        </authorList>
    </citation>
    <scope>NUCLEOTIDE SEQUENCE [LARGE SCALE GENOMIC DNA]</scope>
    <source>
        <strain evidence="16">IAEA</strain>
    </source>
</reference>
<dbReference type="Gene3D" id="1.10.287.70">
    <property type="match status" value="1"/>
</dbReference>
<evidence type="ECO:0000256" key="12">
    <source>
        <dbReference type="SAM" id="Coils"/>
    </source>
</evidence>
<dbReference type="Pfam" id="PF00520">
    <property type="entry name" value="Ion_trans"/>
    <property type="match status" value="1"/>
</dbReference>
<feature type="coiled-coil region" evidence="12">
    <location>
        <begin position="880"/>
        <end position="914"/>
    </location>
</feature>
<organism evidence="15 16">
    <name type="scientific">Glossina brevipalpis</name>
    <dbReference type="NCBI Taxonomy" id="37001"/>
    <lineage>
        <taxon>Eukaryota</taxon>
        <taxon>Metazoa</taxon>
        <taxon>Ecdysozoa</taxon>
        <taxon>Arthropoda</taxon>
        <taxon>Hexapoda</taxon>
        <taxon>Insecta</taxon>
        <taxon>Pterygota</taxon>
        <taxon>Neoptera</taxon>
        <taxon>Endopterygota</taxon>
        <taxon>Diptera</taxon>
        <taxon>Brachycera</taxon>
        <taxon>Muscomorpha</taxon>
        <taxon>Hippoboscoidea</taxon>
        <taxon>Glossinidae</taxon>
        <taxon>Glossina</taxon>
    </lineage>
</organism>
<accession>A0A1A9WP89</accession>
<keyword evidence="12" id="KW-0175">Coiled coil</keyword>
<keyword evidence="8" id="KW-0406">Ion transport</keyword>
<protein>
    <recommendedName>
        <fullName evidence="14">Ion transport domain-containing protein</fullName>
    </recommendedName>
</protein>
<dbReference type="STRING" id="37001.A0A1A9WP89"/>
<evidence type="ECO:0000256" key="10">
    <source>
        <dbReference type="ARBA" id="ARBA00023303"/>
    </source>
</evidence>
<dbReference type="Pfam" id="PF00023">
    <property type="entry name" value="Ank"/>
    <property type="match status" value="1"/>
</dbReference>
<feature type="transmembrane region" description="Helical" evidence="13">
    <location>
        <begin position="527"/>
        <end position="548"/>
    </location>
</feature>
<reference evidence="15" key="2">
    <citation type="submission" date="2020-05" db="UniProtKB">
        <authorList>
            <consortium name="EnsemblMetazoa"/>
        </authorList>
    </citation>
    <scope>IDENTIFICATION</scope>
    <source>
        <strain evidence="15">IAEA</strain>
    </source>
</reference>
<sequence>MVDKQYSIDISSCVTDPQIQLGNALATGNLRDFRIAFDMGAEAIITDHHHTSIYEKALTTYGYVEFVEECLKRGCSPYHINKHFDKAAISYASDSRDPHILRALLKYEGVQVDRKYSELTPLNSLAKNLKGDNANDVAACLKLLLNYGASPNIPDQREMTALHYVVKNRKIDENKKREIVQMFLERHDLDIDTYRDGELRQLLANEYPDMELSEARNNKSVDMEMLLCYIRSGDMEKFLKQFPEYQLNISDKDNLRNTAQEQYLPLLIESIQRGANAAFDVLLSDNLNVNAVWEHSNALEVAAVWGNWYALQKILDHPDLKLRRDDHPLITVIGKMNEENLQDFCNYRKCFYILLESEKVNIDEKDGSGSTPLHYAVKYRNNEAIRELLKRGSYIGAKSCFNDLSIDGVSPELLEDHFDNCITSNCQKLGDKNFEIIFNYMNLLPRVEACSTSPKMPVQRLRDEMAPIAFIAKSKEHRYLLQHPLITSFLFLKWHRLSVIFFINFLMYVFFAVSIITHTVLKFRESQYEAVTALFGLFSWIGIIYMILRESMQLIMSPLCYFRSMANYMELALIGLSIVTCSEPTYDKETQRVIAVFTMLLIAIELCLLVGSLPVLSISTHMLMLDAVCRSFLKSFTLYSIFVITFSLCFYILFGKPEMNATVAAASNDDNGEFNKFTNPLTALIKTVVMLTGEFDAGDLEFDSLYNYLLFLLFVFFMSIVLLNLLNGLAVSDTQAIKGQAELNGSICRTNLLTRYEKVLTGRAEGASFIVNHEPFRSICRRLTNLYPNYLAGRQIAILPNDSNKVLIPTSNIFELKEFDNSLAHFLPLSDNDHEKQKRLLDPPVRFLPCCCSCITGSCSKMDTRTVKMALMVIEKKTAAIRAQMQLKSTEKRLQNIEQKLEKIFEILQHTQIK</sequence>
<evidence type="ECO:0000256" key="5">
    <source>
        <dbReference type="ARBA" id="ARBA00022737"/>
    </source>
</evidence>
<keyword evidence="7 11" id="KW-0040">ANK repeat</keyword>
<evidence type="ECO:0000256" key="9">
    <source>
        <dbReference type="ARBA" id="ARBA00023136"/>
    </source>
</evidence>
<dbReference type="PROSITE" id="PS50297">
    <property type="entry name" value="ANK_REP_REGION"/>
    <property type="match status" value="1"/>
</dbReference>
<dbReference type="VEuPathDB" id="VectorBase:GBRI026877"/>
<evidence type="ECO:0000256" key="6">
    <source>
        <dbReference type="ARBA" id="ARBA00022989"/>
    </source>
</evidence>
<proteinExistence type="predicted"/>
<keyword evidence="9 13" id="KW-0472">Membrane</keyword>
<dbReference type="PROSITE" id="PS50088">
    <property type="entry name" value="ANK_REPEAT"/>
    <property type="match status" value="1"/>
</dbReference>
<name>A0A1A9WP89_9MUSC</name>
<feature type="transmembrane region" description="Helical" evidence="13">
    <location>
        <begin position="499"/>
        <end position="521"/>
    </location>
</feature>
<feature type="repeat" description="ANK" evidence="11">
    <location>
        <begin position="368"/>
        <end position="400"/>
    </location>
</feature>
<dbReference type="GO" id="GO:0005216">
    <property type="term" value="F:monoatomic ion channel activity"/>
    <property type="evidence" value="ECO:0007669"/>
    <property type="project" value="InterPro"/>
</dbReference>
<keyword evidence="2" id="KW-0813">Transport</keyword>
<keyword evidence="6 13" id="KW-1133">Transmembrane helix</keyword>
<dbReference type="PANTHER" id="PTHR47143:SF4">
    <property type="entry name" value="TRANSIENT RECEPTOR POTENTIAL CATION CHANNEL PROTEIN PAINLESS"/>
    <property type="match status" value="1"/>
</dbReference>
<feature type="domain" description="Ion transport" evidence="14">
    <location>
        <begin position="502"/>
        <end position="740"/>
    </location>
</feature>
<dbReference type="SUPFAM" id="SSF48403">
    <property type="entry name" value="Ankyrin repeat"/>
    <property type="match status" value="2"/>
</dbReference>
<dbReference type="GO" id="GO:0034703">
    <property type="term" value="C:cation channel complex"/>
    <property type="evidence" value="ECO:0007669"/>
    <property type="project" value="UniProtKB-ARBA"/>
</dbReference>
<evidence type="ECO:0000256" key="13">
    <source>
        <dbReference type="SAM" id="Phobius"/>
    </source>
</evidence>
<dbReference type="EnsemblMetazoa" id="GBRI026877-RA">
    <property type="protein sequence ID" value="GBRI026877-PA"/>
    <property type="gene ID" value="GBRI026877"/>
</dbReference>
<evidence type="ECO:0000256" key="11">
    <source>
        <dbReference type="PROSITE-ProRule" id="PRU00023"/>
    </source>
</evidence>
<evidence type="ECO:0000256" key="1">
    <source>
        <dbReference type="ARBA" id="ARBA00004141"/>
    </source>
</evidence>